<dbReference type="HOGENOM" id="CLU_097204_7_2_1"/>
<dbReference type="OrthoDB" id="10059120at2759"/>
<keyword evidence="2" id="KW-1185">Reference proteome</keyword>
<name>A0A075ATR7_ROZAC</name>
<organism evidence="1 2">
    <name type="scientific">Rozella allomycis (strain CSF55)</name>
    <dbReference type="NCBI Taxonomy" id="988480"/>
    <lineage>
        <taxon>Eukaryota</taxon>
        <taxon>Fungi</taxon>
        <taxon>Fungi incertae sedis</taxon>
        <taxon>Cryptomycota</taxon>
        <taxon>Cryptomycota incertae sedis</taxon>
        <taxon>Rozella</taxon>
    </lineage>
</organism>
<evidence type="ECO:0000313" key="2">
    <source>
        <dbReference type="Proteomes" id="UP000030755"/>
    </source>
</evidence>
<dbReference type="Pfam" id="PF03645">
    <property type="entry name" value="Tctex-1"/>
    <property type="match status" value="1"/>
</dbReference>
<accession>A0A075ATR7</accession>
<dbReference type="STRING" id="988480.A0A075ATR7"/>
<dbReference type="Gene3D" id="3.30.1140.40">
    <property type="entry name" value="Tctex-1"/>
    <property type="match status" value="1"/>
</dbReference>
<evidence type="ECO:0000313" key="1">
    <source>
        <dbReference type="EMBL" id="EPZ31947.1"/>
    </source>
</evidence>
<dbReference type="OMA" id="VNQWTSA"/>
<dbReference type="PANTHER" id="PTHR21255:SF4">
    <property type="entry name" value="DYNEIN LIGHT CHAIN TCTEX-TYPE"/>
    <property type="match status" value="1"/>
</dbReference>
<dbReference type="CDD" id="cd21455">
    <property type="entry name" value="DLC-like_DYNLT1_DYNLT3"/>
    <property type="match status" value="1"/>
</dbReference>
<gene>
    <name evidence="1" type="ORF">O9G_001957</name>
</gene>
<dbReference type="EMBL" id="KE561200">
    <property type="protein sequence ID" value="EPZ31947.1"/>
    <property type="molecule type" value="Genomic_DNA"/>
</dbReference>
<proteinExistence type="predicted"/>
<dbReference type="PANTHER" id="PTHR21255">
    <property type="entry name" value="T-COMPLEX-ASSOCIATED-TESTIS-EXPRESSED 1/ DYNEIN LIGHT CHAIN"/>
    <property type="match status" value="1"/>
</dbReference>
<protein>
    <submittedName>
        <fullName evidence="1">Tctex-1 domain-containing protein</fullName>
    </submittedName>
</protein>
<reference evidence="1 2" key="1">
    <citation type="journal article" date="2013" name="Curr. Biol.">
        <title>Shared signatures of parasitism and phylogenomics unite Cryptomycota and microsporidia.</title>
        <authorList>
            <person name="James T.Y."/>
            <person name="Pelin A."/>
            <person name="Bonen L."/>
            <person name="Ahrendt S."/>
            <person name="Sain D."/>
            <person name="Corradi N."/>
            <person name="Stajich J.E."/>
        </authorList>
    </citation>
    <scope>NUCLEOTIDE SEQUENCE [LARGE SCALE GENOMIC DNA]</scope>
    <source>
        <strain evidence="1 2">CSF55</strain>
    </source>
</reference>
<dbReference type="Proteomes" id="UP000030755">
    <property type="component" value="Unassembled WGS sequence"/>
</dbReference>
<dbReference type="AlphaFoldDB" id="A0A075ATR7"/>
<dbReference type="GO" id="GO:0045505">
    <property type="term" value="F:dynein intermediate chain binding"/>
    <property type="evidence" value="ECO:0007669"/>
    <property type="project" value="TreeGrafter"/>
</dbReference>
<dbReference type="GO" id="GO:0005737">
    <property type="term" value="C:cytoplasm"/>
    <property type="evidence" value="ECO:0007669"/>
    <property type="project" value="TreeGrafter"/>
</dbReference>
<dbReference type="InterPro" id="IPR038586">
    <property type="entry name" value="Tctex-1-like_sf"/>
</dbReference>
<sequence length="114" mass="12790">MADEFQNAEERAFLPEEVNAIIKEGIESTIQNASYHHNKVAQWNANIVELTLKKLVGLNKPFKYVVTCVIMQKTGAGLHAASSCYWDNATDASTCFKWENKSMYTIVNVYGLAI</sequence>
<dbReference type="GO" id="GO:0005868">
    <property type="term" value="C:cytoplasmic dynein complex"/>
    <property type="evidence" value="ECO:0007669"/>
    <property type="project" value="TreeGrafter"/>
</dbReference>
<dbReference type="InterPro" id="IPR005334">
    <property type="entry name" value="Tctex-1-like"/>
</dbReference>
<dbReference type="GO" id="GO:0007018">
    <property type="term" value="P:microtubule-based movement"/>
    <property type="evidence" value="ECO:0007669"/>
    <property type="project" value="TreeGrafter"/>
</dbReference>